<dbReference type="STRING" id="1499967.U27_04751"/>
<dbReference type="NCBIfam" id="NF041518">
    <property type="entry name" value="choice_anch_Q"/>
    <property type="match status" value="1"/>
</dbReference>
<comment type="subcellular location">
    <subcellularLocation>
        <location evidence="1">Secreted</location>
    </subcellularLocation>
</comment>
<dbReference type="HOGENOM" id="CLU_030634_1_0_0"/>
<evidence type="ECO:0000313" key="7">
    <source>
        <dbReference type="Proteomes" id="UP000030661"/>
    </source>
</evidence>
<gene>
    <name evidence="6" type="ORF">U27_04751</name>
</gene>
<keyword evidence="3" id="KW-0732">Signal</keyword>
<dbReference type="GO" id="GO:0016837">
    <property type="term" value="F:carbon-oxygen lyase activity, acting on polysaccharides"/>
    <property type="evidence" value="ECO:0007669"/>
    <property type="project" value="TreeGrafter"/>
</dbReference>
<feature type="domain" description="Pel9A-like right handed beta-helix region" evidence="5">
    <location>
        <begin position="18"/>
        <end position="83"/>
    </location>
</feature>
<evidence type="ECO:0000256" key="1">
    <source>
        <dbReference type="ARBA" id="ARBA00004613"/>
    </source>
</evidence>
<dbReference type="eggNOG" id="COG5434">
    <property type="taxonomic scope" value="Bacteria"/>
</dbReference>
<keyword evidence="2" id="KW-0964">Secreted</keyword>
<dbReference type="Gene3D" id="2.160.20.10">
    <property type="entry name" value="Single-stranded right-handed beta-helix, Pectin lyase-like"/>
    <property type="match status" value="1"/>
</dbReference>
<dbReference type="PANTHER" id="PTHR40088:SF2">
    <property type="entry name" value="SECRETED SUGAR HYDROLASE"/>
    <property type="match status" value="1"/>
</dbReference>
<evidence type="ECO:0000259" key="4">
    <source>
        <dbReference type="Pfam" id="PF13229"/>
    </source>
</evidence>
<dbReference type="InterPro" id="IPR059226">
    <property type="entry name" value="Choice_anch_Q_dom"/>
</dbReference>
<organism evidence="6">
    <name type="scientific">Vecturithrix granuli</name>
    <dbReference type="NCBI Taxonomy" id="1499967"/>
    <lineage>
        <taxon>Bacteria</taxon>
        <taxon>Candidatus Moduliflexota</taxon>
        <taxon>Candidatus Vecturitrichia</taxon>
        <taxon>Candidatus Vecturitrichales</taxon>
        <taxon>Candidatus Vecturitrichaceae</taxon>
        <taxon>Candidatus Vecturithrix</taxon>
    </lineage>
</organism>
<dbReference type="InterPro" id="IPR011050">
    <property type="entry name" value="Pectin_lyase_fold/virulence"/>
</dbReference>
<evidence type="ECO:0000259" key="5">
    <source>
        <dbReference type="Pfam" id="PF22842"/>
    </source>
</evidence>
<dbReference type="SMART" id="SM00710">
    <property type="entry name" value="PbH1"/>
    <property type="match status" value="9"/>
</dbReference>
<accession>A0A081BZM9</accession>
<dbReference type="GO" id="GO:0005576">
    <property type="term" value="C:extracellular region"/>
    <property type="evidence" value="ECO:0007669"/>
    <property type="project" value="UniProtKB-SubCell"/>
</dbReference>
<reference evidence="6" key="1">
    <citation type="journal article" date="2015" name="PeerJ">
        <title>First genomic representation of candidate bacterial phylum KSB3 points to enhanced environmental sensing as a trigger of wastewater bulking.</title>
        <authorList>
            <person name="Sekiguchi Y."/>
            <person name="Ohashi A."/>
            <person name="Parks D.H."/>
            <person name="Yamauchi T."/>
            <person name="Tyson G.W."/>
            <person name="Hugenholtz P."/>
        </authorList>
    </citation>
    <scope>NUCLEOTIDE SEQUENCE [LARGE SCALE GENOMIC DNA]</scope>
</reference>
<dbReference type="PANTHER" id="PTHR40088">
    <property type="entry name" value="PECTATE LYASE (EUROFUNG)"/>
    <property type="match status" value="1"/>
</dbReference>
<dbReference type="EMBL" id="DF820466">
    <property type="protein sequence ID" value="GAK57784.1"/>
    <property type="molecule type" value="Genomic_DNA"/>
</dbReference>
<name>A0A081BZM9_VECG1</name>
<dbReference type="AlphaFoldDB" id="A0A081BZM9"/>
<evidence type="ECO:0000313" key="6">
    <source>
        <dbReference type="EMBL" id="GAK57784.1"/>
    </source>
</evidence>
<dbReference type="InterPro" id="IPR052052">
    <property type="entry name" value="Polysaccharide_Lyase_9"/>
</dbReference>
<dbReference type="InterPro" id="IPR053868">
    <property type="entry name" value="Pel9A-like_beta_helix"/>
</dbReference>
<protein>
    <submittedName>
        <fullName evidence="6">Uncharacterized protein</fullName>
    </submittedName>
</protein>
<dbReference type="Pfam" id="PF22842">
    <property type="entry name" value="Pel9A-like_beta_helix"/>
    <property type="match status" value="1"/>
</dbReference>
<dbReference type="Proteomes" id="UP000030661">
    <property type="component" value="Unassembled WGS sequence"/>
</dbReference>
<evidence type="ECO:0000256" key="2">
    <source>
        <dbReference type="ARBA" id="ARBA00022525"/>
    </source>
</evidence>
<dbReference type="Pfam" id="PF13229">
    <property type="entry name" value="Beta_helix"/>
    <property type="match status" value="1"/>
</dbReference>
<keyword evidence="7" id="KW-1185">Reference proteome</keyword>
<dbReference type="InterPro" id="IPR012334">
    <property type="entry name" value="Pectin_lyas_fold"/>
</dbReference>
<feature type="domain" description="Right handed beta helix" evidence="4">
    <location>
        <begin position="189"/>
        <end position="295"/>
    </location>
</feature>
<dbReference type="InterPro" id="IPR006626">
    <property type="entry name" value="PbH1"/>
</dbReference>
<evidence type="ECO:0000256" key="3">
    <source>
        <dbReference type="ARBA" id="ARBA00022729"/>
    </source>
</evidence>
<dbReference type="SUPFAM" id="SSF51126">
    <property type="entry name" value="Pectin lyase-like"/>
    <property type="match status" value="1"/>
</dbReference>
<dbReference type="InterPro" id="IPR039448">
    <property type="entry name" value="Beta_helix"/>
</dbReference>
<sequence length="450" mass="49232">MKGKGFFSAIMLVWSLLLPIAAFGTTYYVAPGGNNSNPGTLAKPWRTITKAAQTLVAGDTVYIRAGTYSEQVTPQNSGRSGQYIVYAAYPGETVTIDGSGITLPDDLYGVFHIANKSYLKVSGLRVINAGFYNDNAGIMVRNSDYITIEKNYTSHTWSSGIGVWESTNIVIDGNEVNQAGSGGWQECISIAQTGFFEVKNNHVHHGYKEGICAKQGAHDGKIYRNHVHDVTRVGIYVDAHDQHTYHLDLYQNRVHDTGNNGFALASEQGGLLENIRIYNNLAYQNYYSGICLSHEPSELPQPVKNVTMINNTCYQNGNPEPGWGGGISLENTDVAHVENIVIRNNICSENAQFQIQHEYPESVTSDHNLVWGVEGYAENDGTAVVEADPLFINPTDADFYLQSTSPAINQGAATDAPTVDFDGQARPQAGAYDIGAYEFRSGNAYLLWTK</sequence>
<proteinExistence type="predicted"/>